<evidence type="ECO:0000256" key="3">
    <source>
        <dbReference type="ARBA" id="ARBA00022989"/>
    </source>
</evidence>
<gene>
    <name evidence="7" type="ORF">C1N32_18475</name>
</gene>
<evidence type="ECO:0000313" key="7">
    <source>
        <dbReference type="EMBL" id="PNI02581.1"/>
    </source>
</evidence>
<dbReference type="InterPro" id="IPR000620">
    <property type="entry name" value="EamA_dom"/>
</dbReference>
<evidence type="ECO:0000259" key="6">
    <source>
        <dbReference type="Pfam" id="PF00892"/>
    </source>
</evidence>
<comment type="subcellular location">
    <subcellularLocation>
        <location evidence="1">Membrane</location>
        <topology evidence="1">Multi-pass membrane protein</topology>
    </subcellularLocation>
</comment>
<dbReference type="AlphaFoldDB" id="A0A2J8HWH1"/>
<feature type="transmembrane region" description="Helical" evidence="5">
    <location>
        <begin position="216"/>
        <end position="237"/>
    </location>
</feature>
<feature type="domain" description="EamA" evidence="6">
    <location>
        <begin position="8"/>
        <end position="140"/>
    </location>
</feature>
<feature type="transmembrane region" description="Helical" evidence="5">
    <location>
        <begin position="94"/>
        <end position="114"/>
    </location>
</feature>
<evidence type="ECO:0000256" key="4">
    <source>
        <dbReference type="ARBA" id="ARBA00023136"/>
    </source>
</evidence>
<feature type="transmembrane region" description="Helical" evidence="5">
    <location>
        <begin position="7"/>
        <end position="29"/>
    </location>
</feature>
<feature type="transmembrane region" description="Helical" evidence="5">
    <location>
        <begin position="35"/>
        <end position="58"/>
    </location>
</feature>
<evidence type="ECO:0000256" key="2">
    <source>
        <dbReference type="ARBA" id="ARBA00022692"/>
    </source>
</evidence>
<keyword evidence="4 5" id="KW-0472">Membrane</keyword>
<feature type="transmembrane region" description="Helical" evidence="5">
    <location>
        <begin position="183"/>
        <end position="204"/>
    </location>
</feature>
<dbReference type="OrthoDB" id="9810556at2"/>
<proteinExistence type="predicted"/>
<dbReference type="PANTHER" id="PTHR32322:SF9">
    <property type="entry name" value="AMINO-ACID METABOLITE EFFLUX PUMP-RELATED"/>
    <property type="match status" value="1"/>
</dbReference>
<feature type="domain" description="EamA" evidence="6">
    <location>
        <begin position="155"/>
        <end position="287"/>
    </location>
</feature>
<dbReference type="Pfam" id="PF00892">
    <property type="entry name" value="EamA"/>
    <property type="match status" value="2"/>
</dbReference>
<dbReference type="EMBL" id="POSK01000015">
    <property type="protein sequence ID" value="PNI02581.1"/>
    <property type="molecule type" value="Genomic_DNA"/>
</dbReference>
<accession>A0A2J8HWH1</accession>
<dbReference type="Proteomes" id="UP000236449">
    <property type="component" value="Unassembled WGS sequence"/>
</dbReference>
<reference evidence="7 8" key="1">
    <citation type="submission" date="2018-01" db="EMBL/GenBank/DDBJ databases">
        <title>Draft genome sequences of six Vibrio diazotrophicus strains isolated from deep-sea sediments of the Baltic Sea.</title>
        <authorList>
            <person name="Castillo D."/>
            <person name="Vandieken V."/>
            <person name="Chiang O."/>
            <person name="Middelboe M."/>
        </authorList>
    </citation>
    <scope>NUCLEOTIDE SEQUENCE [LARGE SCALE GENOMIC DNA]</scope>
    <source>
        <strain evidence="7 8">60.27F</strain>
    </source>
</reference>
<dbReference type="InterPro" id="IPR037185">
    <property type="entry name" value="EmrE-like"/>
</dbReference>
<sequence length="300" mass="32578">MQVHAKHYLMLLFLAAIWGSSFPFLKIALESYSPILTVAIRLTLSAIAMSVFIWAFKLRIPAELKVWKHYAVVAVIGNIVPFFLITWGEQYIDAALASVLMGLIPLATLIFAHYLTDDEKMSLNKLLGVVLGGGGVVVLIGVDALQGFGAHILAQLAVIFAACCYGLSAVYARRSKITQYHPLANAAGILICSAVFSLPIALLVDDVSTFTFNVRSLSALLVLALACTCFAYFLLYNLLAQVGATFTSFNNYLVPVFGMIISVILLGEPINSSTYSALTLIFIGLLLSQKKSKRLSLMSR</sequence>
<dbReference type="SUPFAM" id="SSF103481">
    <property type="entry name" value="Multidrug resistance efflux transporter EmrE"/>
    <property type="match status" value="2"/>
</dbReference>
<protein>
    <submittedName>
        <fullName evidence="7">EamA/RhaT family transporter</fullName>
    </submittedName>
</protein>
<dbReference type="InterPro" id="IPR050638">
    <property type="entry name" value="AA-Vitamin_Transporters"/>
</dbReference>
<keyword evidence="3 5" id="KW-1133">Transmembrane helix</keyword>
<evidence type="ECO:0000313" key="8">
    <source>
        <dbReference type="Proteomes" id="UP000236449"/>
    </source>
</evidence>
<evidence type="ECO:0000256" key="1">
    <source>
        <dbReference type="ARBA" id="ARBA00004141"/>
    </source>
</evidence>
<feature type="transmembrane region" description="Helical" evidence="5">
    <location>
        <begin position="126"/>
        <end position="146"/>
    </location>
</feature>
<feature type="transmembrane region" description="Helical" evidence="5">
    <location>
        <begin position="70"/>
        <end position="88"/>
    </location>
</feature>
<comment type="caution">
    <text evidence="7">The sequence shown here is derived from an EMBL/GenBank/DDBJ whole genome shotgun (WGS) entry which is preliminary data.</text>
</comment>
<feature type="transmembrane region" description="Helical" evidence="5">
    <location>
        <begin position="272"/>
        <end position="288"/>
    </location>
</feature>
<dbReference type="PANTHER" id="PTHR32322">
    <property type="entry name" value="INNER MEMBRANE TRANSPORTER"/>
    <property type="match status" value="1"/>
</dbReference>
<feature type="transmembrane region" description="Helical" evidence="5">
    <location>
        <begin position="249"/>
        <end position="266"/>
    </location>
</feature>
<dbReference type="GO" id="GO:0016020">
    <property type="term" value="C:membrane"/>
    <property type="evidence" value="ECO:0007669"/>
    <property type="project" value="UniProtKB-SubCell"/>
</dbReference>
<organism evidence="7 8">
    <name type="scientific">Vibrio diazotrophicus</name>
    <dbReference type="NCBI Taxonomy" id="685"/>
    <lineage>
        <taxon>Bacteria</taxon>
        <taxon>Pseudomonadati</taxon>
        <taxon>Pseudomonadota</taxon>
        <taxon>Gammaproteobacteria</taxon>
        <taxon>Vibrionales</taxon>
        <taxon>Vibrionaceae</taxon>
        <taxon>Vibrio</taxon>
    </lineage>
</organism>
<keyword evidence="2 5" id="KW-0812">Transmembrane</keyword>
<dbReference type="RefSeq" id="WP_102967041.1">
    <property type="nucleotide sequence ID" value="NZ_POSK01000015.1"/>
</dbReference>
<feature type="transmembrane region" description="Helical" evidence="5">
    <location>
        <begin position="152"/>
        <end position="171"/>
    </location>
</feature>
<evidence type="ECO:0000256" key="5">
    <source>
        <dbReference type="SAM" id="Phobius"/>
    </source>
</evidence>
<name>A0A2J8HWH1_VIBDI</name>